<reference evidence="2 3" key="1">
    <citation type="journal article" date="2013" name="Curr. Biol.">
        <title>The Genome of the Foraminiferan Reticulomyxa filosa.</title>
        <authorList>
            <person name="Glockner G."/>
            <person name="Hulsmann N."/>
            <person name="Schleicher M."/>
            <person name="Noegel A.A."/>
            <person name="Eichinger L."/>
            <person name="Gallinger C."/>
            <person name="Pawlowski J."/>
            <person name="Sierra R."/>
            <person name="Euteneuer U."/>
            <person name="Pillet L."/>
            <person name="Moustafa A."/>
            <person name="Platzer M."/>
            <person name="Groth M."/>
            <person name="Szafranski K."/>
            <person name="Schliwa M."/>
        </authorList>
    </citation>
    <scope>NUCLEOTIDE SEQUENCE [LARGE SCALE GENOMIC DNA]</scope>
</reference>
<feature type="non-terminal residue" evidence="2">
    <location>
        <position position="134"/>
    </location>
</feature>
<keyword evidence="3" id="KW-1185">Reference proteome</keyword>
<comment type="caution">
    <text evidence="2">The sequence shown here is derived from an EMBL/GenBank/DDBJ whole genome shotgun (WGS) entry which is preliminary data.</text>
</comment>
<feature type="compositionally biased region" description="Polar residues" evidence="1">
    <location>
        <begin position="72"/>
        <end position="81"/>
    </location>
</feature>
<feature type="non-terminal residue" evidence="2">
    <location>
        <position position="1"/>
    </location>
</feature>
<evidence type="ECO:0000313" key="2">
    <source>
        <dbReference type="EMBL" id="ETN97656.1"/>
    </source>
</evidence>
<organism evidence="2 3">
    <name type="scientific">Reticulomyxa filosa</name>
    <dbReference type="NCBI Taxonomy" id="46433"/>
    <lineage>
        <taxon>Eukaryota</taxon>
        <taxon>Sar</taxon>
        <taxon>Rhizaria</taxon>
        <taxon>Retaria</taxon>
        <taxon>Foraminifera</taxon>
        <taxon>Monothalamids</taxon>
        <taxon>Reticulomyxidae</taxon>
        <taxon>Reticulomyxa</taxon>
    </lineage>
</organism>
<accession>X6L948</accession>
<name>X6L948_RETFI</name>
<evidence type="ECO:0000256" key="1">
    <source>
        <dbReference type="SAM" id="MobiDB-lite"/>
    </source>
</evidence>
<dbReference type="EMBL" id="ASPP01049022">
    <property type="protein sequence ID" value="ETN97656.1"/>
    <property type="molecule type" value="Genomic_DNA"/>
</dbReference>
<evidence type="ECO:0000313" key="3">
    <source>
        <dbReference type="Proteomes" id="UP000023152"/>
    </source>
</evidence>
<feature type="compositionally biased region" description="Acidic residues" evidence="1">
    <location>
        <begin position="45"/>
        <end position="58"/>
    </location>
</feature>
<protein>
    <submittedName>
        <fullName evidence="2">Uncharacterized protein</fullName>
    </submittedName>
</protein>
<dbReference type="Proteomes" id="UP000023152">
    <property type="component" value="Unassembled WGS sequence"/>
</dbReference>
<gene>
    <name evidence="2" type="ORF">RFI_39873</name>
</gene>
<dbReference type="AlphaFoldDB" id="X6L948"/>
<feature type="region of interest" description="Disordered" evidence="1">
    <location>
        <begin position="43"/>
        <end position="81"/>
    </location>
</feature>
<sequence length="134" mass="14665">GGFLNEAYEAQNLKIARNLLATTAFSVNQIADITGVSVEKLQKLEDDEQPESEEEEETTVISEESRVAASIETPNESTVNHQKQITITSEQFNKALALTNTEMQNLDALIVGGEKEVASRSGEALELLKKLKMA</sequence>
<proteinExistence type="predicted"/>